<evidence type="ECO:0000313" key="1">
    <source>
        <dbReference type="EMBL" id="KAL3573822.1"/>
    </source>
</evidence>
<gene>
    <name evidence="1" type="ORF">D5086_024435</name>
</gene>
<keyword evidence="2" id="KW-1185">Reference proteome</keyword>
<evidence type="ECO:0000313" key="2">
    <source>
        <dbReference type="Proteomes" id="UP000309997"/>
    </source>
</evidence>
<dbReference type="EMBL" id="RCHU02000013">
    <property type="protein sequence ID" value="KAL3573822.1"/>
    <property type="molecule type" value="Genomic_DNA"/>
</dbReference>
<accession>A0ACC4B5F7</accession>
<organism evidence="1 2">
    <name type="scientific">Populus alba</name>
    <name type="common">White poplar</name>
    <dbReference type="NCBI Taxonomy" id="43335"/>
    <lineage>
        <taxon>Eukaryota</taxon>
        <taxon>Viridiplantae</taxon>
        <taxon>Streptophyta</taxon>
        <taxon>Embryophyta</taxon>
        <taxon>Tracheophyta</taxon>
        <taxon>Spermatophyta</taxon>
        <taxon>Magnoliopsida</taxon>
        <taxon>eudicotyledons</taxon>
        <taxon>Gunneridae</taxon>
        <taxon>Pentapetalae</taxon>
        <taxon>rosids</taxon>
        <taxon>fabids</taxon>
        <taxon>Malpighiales</taxon>
        <taxon>Salicaceae</taxon>
        <taxon>Saliceae</taxon>
        <taxon>Populus</taxon>
    </lineage>
</organism>
<sequence>MRNPGTAEEPTLKCFSWDLSRPTLACYAFDEFPNQVNEENLKGIEFLQLMEHRGICANCQTYIWILDLCLNSGSLVECKKVHGKILKLGFGNESVLCNKLVDVYFALGDLDGVVKVFEDMPNRSVRSWDKIISGFMEKKMSNRVLDLFSCMIEENVSPTEISFASVLRACSGHRGGIRYAEQIHARIIFHGLLCSPIISNPLIAGIFPTPYVFSSVLSGCTKIKLFDVGEQLHALVFKYGSSLETYVCNALVTLYSRMPNFVSAEKVFRKMQSKDEVSFNSLISGLAQQGFSDGALELFTKMKRDYLKPDCVTVASLLSACASNGALCKGEQLHSYVIKAGISSDMIVEGALLDLYVNCSDIKTAHEMFLTAQTENVVLWNVMLVAFGKLDNLREQIHTQVIKTGFQFNVYVCSVLIDMYAKHGKLDTAHVILRTLTEDDVVSWTALISGYAQCGRIKEAYLEFEKIDAKDSISWNGLISGFAQSGYCEDALKVFAQMNRAKLEASFFTFGSAVSAAANIANIKQGKQIHAMIIKRGFDSDIEVSNALITFYAKCGSIEDARKEFCEMPEKNDVSWNAMITGYSQHGYGNEAVNLFEKMKQVGEMPNHVTFVGLLSACSHVGLVTKGLGYFESMSKEHGLVPKPAHYACVVDLISRAGFLSRARKFIEEMPIEPDATIWRTLLSACTVHKNVEVGEFAAHHLLELEPEDSATYVLLSNMYAVSGKWDCRDQTRQMMRNRGVKKEPGRSWIEVKNFVHAFYVGDRLHPLADKIYEFLAELNKKAAEIGYVQDRYSLLNDVEQEQKDPTVYIHNYWRGMNYGNSQQLVTSPVMFLKWGVRKFCILVNCDNSMGENPFSPEFYISDYPYFSALDIS</sequence>
<protein>
    <submittedName>
        <fullName evidence="1">Uncharacterized protein</fullName>
    </submittedName>
</protein>
<comment type="caution">
    <text evidence="1">The sequence shown here is derived from an EMBL/GenBank/DDBJ whole genome shotgun (WGS) entry which is preliminary data.</text>
</comment>
<name>A0ACC4B5F7_POPAL</name>
<proteinExistence type="predicted"/>
<dbReference type="Proteomes" id="UP000309997">
    <property type="component" value="Unassembled WGS sequence"/>
</dbReference>
<reference evidence="1 2" key="1">
    <citation type="journal article" date="2024" name="Plant Biotechnol. J.">
        <title>Genome and CRISPR/Cas9 system of a widespread forest tree (Populus alba) in the world.</title>
        <authorList>
            <person name="Liu Y.J."/>
            <person name="Jiang P.F."/>
            <person name="Han X.M."/>
            <person name="Li X.Y."/>
            <person name="Wang H.M."/>
            <person name="Wang Y.J."/>
            <person name="Wang X.X."/>
            <person name="Zeng Q.Y."/>
        </authorList>
    </citation>
    <scope>NUCLEOTIDE SEQUENCE [LARGE SCALE GENOMIC DNA]</scope>
    <source>
        <strain evidence="2">cv. PAL-ZL1</strain>
    </source>
</reference>